<dbReference type="PANTHER" id="PTHR43179">
    <property type="entry name" value="RHAMNOSYLTRANSFERASE WBBL"/>
    <property type="match status" value="1"/>
</dbReference>
<dbReference type="GO" id="GO:0016757">
    <property type="term" value="F:glycosyltransferase activity"/>
    <property type="evidence" value="ECO:0007669"/>
    <property type="project" value="UniProtKB-KW"/>
</dbReference>
<gene>
    <name evidence="5" type="ORF">JW984_08810</name>
</gene>
<dbReference type="SUPFAM" id="SSF53448">
    <property type="entry name" value="Nucleotide-diphospho-sugar transferases"/>
    <property type="match status" value="1"/>
</dbReference>
<comment type="similarity">
    <text evidence="1">Belongs to the glycosyltransferase 2 family.</text>
</comment>
<evidence type="ECO:0000313" key="6">
    <source>
        <dbReference type="Proteomes" id="UP000809273"/>
    </source>
</evidence>
<accession>A0A9D8KEH5</accession>
<evidence type="ECO:0000313" key="5">
    <source>
        <dbReference type="EMBL" id="MBN1573279.1"/>
    </source>
</evidence>
<dbReference type="InterPro" id="IPR001173">
    <property type="entry name" value="Glyco_trans_2-like"/>
</dbReference>
<dbReference type="PANTHER" id="PTHR43179:SF12">
    <property type="entry name" value="GALACTOFURANOSYLTRANSFERASE GLFT2"/>
    <property type="match status" value="1"/>
</dbReference>
<feature type="domain" description="Glycosyltransferase 2-like" evidence="4">
    <location>
        <begin position="9"/>
        <end position="175"/>
    </location>
</feature>
<keyword evidence="2" id="KW-0328">Glycosyltransferase</keyword>
<dbReference type="Gene3D" id="3.90.550.10">
    <property type="entry name" value="Spore Coat Polysaccharide Biosynthesis Protein SpsA, Chain A"/>
    <property type="match status" value="1"/>
</dbReference>
<name>A0A9D8KEH5_9DELT</name>
<evidence type="ECO:0000256" key="3">
    <source>
        <dbReference type="ARBA" id="ARBA00022679"/>
    </source>
</evidence>
<protein>
    <submittedName>
        <fullName evidence="5">Glycosyltransferase family 2 protein</fullName>
    </submittedName>
</protein>
<dbReference type="Proteomes" id="UP000809273">
    <property type="component" value="Unassembled WGS sequence"/>
</dbReference>
<keyword evidence="3" id="KW-0808">Transferase</keyword>
<sequence length="296" mass="32737">MTLDVPKVSVVIPTIGRGELLIGTVSRLLSSGCGDCEIIVVDQTPDPDDSVIEFVEANRDKIIYVKIDEPGLTNARNVGIKRARGDVVVFLDDDVVPDNRLVSAHVAAYEGEGVDNVGGVAGRILPPGEPPSEVEKNPERIAKIRLFGLLIRENFDSDVPTIAHHARGCNMSFLKKALVEAGGFDVGFGGTAHLEDADMSLRIRRLGYGMLFCPHASLVHLLEPVGGCRPKDTRDWFFWYGHNLCRFYRKNFPAYVFPLQCLHFVLRLPIQAVKRGNLKIILWGISGFTKSLFEEI</sequence>
<evidence type="ECO:0000256" key="1">
    <source>
        <dbReference type="ARBA" id="ARBA00006739"/>
    </source>
</evidence>
<dbReference type="EMBL" id="JAFGIX010000046">
    <property type="protein sequence ID" value="MBN1573279.1"/>
    <property type="molecule type" value="Genomic_DNA"/>
</dbReference>
<proteinExistence type="inferred from homology"/>
<reference evidence="5" key="1">
    <citation type="journal article" date="2021" name="Environ. Microbiol.">
        <title>Genomic characterization of three novel Desulfobacterota classes expand the metabolic and phylogenetic diversity of the phylum.</title>
        <authorList>
            <person name="Murphy C.L."/>
            <person name="Biggerstaff J."/>
            <person name="Eichhorn A."/>
            <person name="Ewing E."/>
            <person name="Shahan R."/>
            <person name="Soriano D."/>
            <person name="Stewart S."/>
            <person name="VanMol K."/>
            <person name="Walker R."/>
            <person name="Walters P."/>
            <person name="Elshahed M.S."/>
            <person name="Youssef N.H."/>
        </authorList>
    </citation>
    <scope>NUCLEOTIDE SEQUENCE</scope>
    <source>
        <strain evidence="5">Zod_Metabat.24</strain>
    </source>
</reference>
<dbReference type="AlphaFoldDB" id="A0A9D8KEH5"/>
<evidence type="ECO:0000259" key="4">
    <source>
        <dbReference type="Pfam" id="PF00535"/>
    </source>
</evidence>
<organism evidence="5 6">
    <name type="scientific">Candidatus Zymogenus saltonus</name>
    <dbReference type="NCBI Taxonomy" id="2844893"/>
    <lineage>
        <taxon>Bacteria</taxon>
        <taxon>Deltaproteobacteria</taxon>
        <taxon>Candidatus Zymogenia</taxon>
        <taxon>Candidatus Zymogeniales</taxon>
        <taxon>Candidatus Zymogenaceae</taxon>
        <taxon>Candidatus Zymogenus</taxon>
    </lineage>
</organism>
<reference evidence="5" key="2">
    <citation type="submission" date="2021-01" db="EMBL/GenBank/DDBJ databases">
        <authorList>
            <person name="Hahn C.R."/>
            <person name="Youssef N.H."/>
            <person name="Elshahed M."/>
        </authorList>
    </citation>
    <scope>NUCLEOTIDE SEQUENCE</scope>
    <source>
        <strain evidence="5">Zod_Metabat.24</strain>
    </source>
</reference>
<evidence type="ECO:0000256" key="2">
    <source>
        <dbReference type="ARBA" id="ARBA00022676"/>
    </source>
</evidence>
<dbReference type="InterPro" id="IPR029044">
    <property type="entry name" value="Nucleotide-diphossugar_trans"/>
</dbReference>
<comment type="caution">
    <text evidence="5">The sequence shown here is derived from an EMBL/GenBank/DDBJ whole genome shotgun (WGS) entry which is preliminary data.</text>
</comment>
<dbReference type="Pfam" id="PF00535">
    <property type="entry name" value="Glycos_transf_2"/>
    <property type="match status" value="1"/>
</dbReference>